<dbReference type="PANTHER" id="PTHR46680:SF3">
    <property type="entry name" value="NF-KAPPA-B INHIBITOR CACTUS"/>
    <property type="match status" value="1"/>
</dbReference>
<dbReference type="EMBL" id="JBJJXI010000153">
    <property type="protein sequence ID" value="KAL3385749.1"/>
    <property type="molecule type" value="Genomic_DNA"/>
</dbReference>
<feature type="repeat" description="ANK" evidence="3">
    <location>
        <begin position="575"/>
        <end position="607"/>
    </location>
</feature>
<dbReference type="PANTHER" id="PTHR46680">
    <property type="entry name" value="NF-KAPPA-B INHIBITOR ALPHA"/>
    <property type="match status" value="1"/>
</dbReference>
<feature type="repeat" description="ANK" evidence="3">
    <location>
        <begin position="501"/>
        <end position="533"/>
    </location>
</feature>
<feature type="repeat" description="ANK" evidence="3">
    <location>
        <begin position="870"/>
        <end position="902"/>
    </location>
</feature>
<dbReference type="Pfam" id="PF00023">
    <property type="entry name" value="Ank"/>
    <property type="match status" value="2"/>
</dbReference>
<dbReference type="InterPro" id="IPR051070">
    <property type="entry name" value="NF-kappa-B_inhibitor"/>
</dbReference>
<reference evidence="4 5" key="1">
    <citation type="journal article" date="2024" name="bioRxiv">
        <title>A reference genome for Trichogramma kaykai: A tiny desert-dwelling parasitoid wasp with competing sex-ratio distorters.</title>
        <authorList>
            <person name="Culotta J."/>
            <person name="Lindsey A.R."/>
        </authorList>
    </citation>
    <scope>NUCLEOTIDE SEQUENCE [LARGE SCALE GENOMIC DNA]</scope>
    <source>
        <strain evidence="4 5">KSX58</strain>
    </source>
</reference>
<feature type="repeat" description="ANK" evidence="3">
    <location>
        <begin position="723"/>
        <end position="755"/>
    </location>
</feature>
<feature type="repeat" description="ANK" evidence="3">
    <location>
        <begin position="147"/>
        <end position="179"/>
    </location>
</feature>
<dbReference type="PROSITE" id="PS50088">
    <property type="entry name" value="ANK_REPEAT"/>
    <property type="match status" value="11"/>
</dbReference>
<feature type="repeat" description="ANK" evidence="3">
    <location>
        <begin position="944"/>
        <end position="972"/>
    </location>
</feature>
<feature type="repeat" description="ANK" evidence="3">
    <location>
        <begin position="649"/>
        <end position="681"/>
    </location>
</feature>
<dbReference type="AlphaFoldDB" id="A0ABD2VYR7"/>
<evidence type="ECO:0000313" key="5">
    <source>
        <dbReference type="Proteomes" id="UP001627154"/>
    </source>
</evidence>
<feature type="repeat" description="ANK" evidence="3">
    <location>
        <begin position="796"/>
        <end position="829"/>
    </location>
</feature>
<evidence type="ECO:0000256" key="1">
    <source>
        <dbReference type="ARBA" id="ARBA00022737"/>
    </source>
</evidence>
<name>A0ABD2VYR7_9HYME</name>
<dbReference type="Pfam" id="PF12796">
    <property type="entry name" value="Ank_2"/>
    <property type="match status" value="4"/>
</dbReference>
<gene>
    <name evidence="4" type="ORF">TKK_018792</name>
</gene>
<protein>
    <submittedName>
        <fullName evidence="4">Uncharacterized protein</fullName>
    </submittedName>
</protein>
<keyword evidence="2 3" id="KW-0040">ANK repeat</keyword>
<dbReference type="PROSITE" id="PS50297">
    <property type="entry name" value="ANK_REP_REGION"/>
    <property type="match status" value="10"/>
</dbReference>
<dbReference type="Proteomes" id="UP001627154">
    <property type="component" value="Unassembled WGS sequence"/>
</dbReference>
<keyword evidence="1" id="KW-0677">Repeat</keyword>
<dbReference type="InterPro" id="IPR036770">
    <property type="entry name" value="Ankyrin_rpt-contain_sf"/>
</dbReference>
<evidence type="ECO:0000313" key="4">
    <source>
        <dbReference type="EMBL" id="KAL3385749.1"/>
    </source>
</evidence>
<dbReference type="InterPro" id="IPR002110">
    <property type="entry name" value="Ankyrin_rpt"/>
</dbReference>
<feature type="repeat" description="ANK" evidence="3">
    <location>
        <begin position="429"/>
        <end position="461"/>
    </location>
</feature>
<proteinExistence type="predicted"/>
<evidence type="ECO:0000256" key="3">
    <source>
        <dbReference type="PROSITE-ProRule" id="PRU00023"/>
    </source>
</evidence>
<feature type="repeat" description="ANK" evidence="3">
    <location>
        <begin position="185"/>
        <end position="212"/>
    </location>
</feature>
<accession>A0ABD2VYR7</accession>
<dbReference type="SUPFAM" id="SSF48403">
    <property type="entry name" value="Ankyrin repeat"/>
    <property type="match status" value="4"/>
</dbReference>
<dbReference type="Pfam" id="PF13857">
    <property type="entry name" value="Ank_5"/>
    <property type="match status" value="1"/>
</dbReference>
<feature type="repeat" description="ANK" evidence="3">
    <location>
        <begin position="259"/>
        <end position="291"/>
    </location>
</feature>
<evidence type="ECO:0000256" key="2">
    <source>
        <dbReference type="ARBA" id="ARBA00023043"/>
    </source>
</evidence>
<sequence length="1221" mass="138973">MSNNESSVNYNNRKYLEVYGYLSKNVTWEIQEDRREFLYQLDAVIKNWKGQLPNILDCFQKEVIYWLLMESATDADEDPSETPGQRFIDFVARSGFKDAPEIDKDGKPLLRRTTPVHQAFRNDLNYTLVSDLFKIYDKLEVNYIDEDGLTHLHVACFYGLDTTVEKFLELGQDPNCFSQDMDASYPYSPLYLALHNGHGKVFELLLREGADLLSLLSVDGDTSVHVLGKRNHNDAFLETFFEIVEEKHLTLPVNAIDCDGFLPLDYALGGRNKKLMELLLRHGANPNLGNKYGNAPLHTISKLCCNNIDLGDLLDKFFAINDELGNTIQVDAQNIYGHTPLHYLLSVASNNKKNNDHDCQVDTPSLLVQQNLKKNAVELLLRRGANPNVADKEGFTPLHVISTDDLAEIFFKINKELKQGLHVNVRNKWNETPLHRALHQNLKNLAELLLRQDADPNFSDNKRQTCLHIICMRDDENIAKMLFQICDEKHRLIKVDAQDNEGRTPLHKAIDKGNIKLVEILLRRGARPNLADDKKITPLHAICKRKNGDDGLLKRFFEINDELNQLVEVDTKNEEGSTPLHLALSHGCKKLNQLLLEKHADPNLANAEGHTPLHVICQREDDDVDLVKMLFEMSDKFNKPIQIDARDKSGCTPLHLALNGGHEQTAEWLLRRGANLNSTNLKGSTPLHLISAGKMDCADFLQTFFEISDEQRRPVEVDARDSGGKTPLHYAISHRHKKLFELLLRRGFDPNVADHHGLTALHKICMANDDNGWATMLFEISEEKNRQVQIDARDMCDLTPLHHALVKVELKAVAELLLRKGATTNLVDWKGSTPLHTVCKYADDDDRVRMLIEISNEENKPVEVDARNKFGRTPLHRALAKGNGQGVRYLLKLGADPNLADKNGFSPLHVIIKHRYDDDKLLKLFFDASKEVDRPVQVDVQDKNGRTPLQWAVANLFLNAVDVLLDQGADLSSFVFPSKSFFVERLRSISKVDERERLGLKLALASKILAIVERLEKRGYEFNRSNAVNIMSLFTEYGLFEKSVDLDKYWYDDEEFVSKSKEIMVIPGLSLHDLIRLKPKEAAKQLKYENYGALARWIKSSDLSESYREVCARHLCEKLSRGFFWSWALDAFYELQHCQLPVLCCEMIIANLKNEDLYNICLATLHEKTGKECSKVPKRKVKLSAYAEQKVGRDGKRSVTLSLHIYGINGEELGIVHMGLL</sequence>
<dbReference type="SMART" id="SM00248">
    <property type="entry name" value="ANK"/>
    <property type="match status" value="18"/>
</dbReference>
<organism evidence="4 5">
    <name type="scientific">Trichogramma kaykai</name>
    <dbReference type="NCBI Taxonomy" id="54128"/>
    <lineage>
        <taxon>Eukaryota</taxon>
        <taxon>Metazoa</taxon>
        <taxon>Ecdysozoa</taxon>
        <taxon>Arthropoda</taxon>
        <taxon>Hexapoda</taxon>
        <taxon>Insecta</taxon>
        <taxon>Pterygota</taxon>
        <taxon>Neoptera</taxon>
        <taxon>Endopterygota</taxon>
        <taxon>Hymenoptera</taxon>
        <taxon>Apocrita</taxon>
        <taxon>Proctotrupomorpha</taxon>
        <taxon>Chalcidoidea</taxon>
        <taxon>Trichogrammatidae</taxon>
        <taxon>Trichogramma</taxon>
    </lineage>
</organism>
<comment type="caution">
    <text evidence="4">The sequence shown here is derived from an EMBL/GenBank/DDBJ whole genome shotgun (WGS) entry which is preliminary data.</text>
</comment>
<keyword evidence="5" id="KW-1185">Reference proteome</keyword>
<dbReference type="Gene3D" id="1.25.40.20">
    <property type="entry name" value="Ankyrin repeat-containing domain"/>
    <property type="match status" value="7"/>
</dbReference>